<dbReference type="InterPro" id="IPR014962">
    <property type="entry name" value="YolD"/>
</dbReference>
<evidence type="ECO:0000313" key="3">
    <source>
        <dbReference type="Proteomes" id="UP000239833"/>
    </source>
</evidence>
<evidence type="ECO:0000256" key="1">
    <source>
        <dbReference type="SAM" id="MobiDB-lite"/>
    </source>
</evidence>
<reference evidence="3" key="1">
    <citation type="submission" date="2017-02" db="EMBL/GenBank/DDBJ databases">
        <title>Delineation of Paenibacillus larvae strains originating from foulbrood outbreaks.</title>
        <authorList>
            <person name="Beims H."/>
            <person name="Bunk B."/>
            <person name="Sproeer C."/>
            <person name="Mohr K.I."/>
            <person name="Pradella S."/>
            <person name="Guenther G."/>
            <person name="Rohde M."/>
            <person name="von der Ohe W."/>
            <person name="Steinert M."/>
        </authorList>
    </citation>
    <scope>NUCLEOTIDE SEQUENCE [LARGE SCALE GENOMIC DNA]</scope>
    <source>
        <strain evidence="3">Eric_III</strain>
        <plasmid evidence="3">Plasmid unnamed2</plasmid>
    </source>
</reference>
<feature type="region of interest" description="Disordered" evidence="1">
    <location>
        <begin position="1"/>
        <end position="23"/>
    </location>
</feature>
<keyword evidence="2" id="KW-0614">Plasmid</keyword>
<geneLocation type="plasmid" evidence="2">
    <name>unnamed2</name>
</geneLocation>
<protein>
    <submittedName>
        <fullName evidence="2">YolD-like protein</fullName>
    </submittedName>
</protein>
<dbReference type="AlphaFoldDB" id="A0A2L1U7S1"/>
<name>A0A2L1U7S1_9BACL</name>
<gene>
    <name evidence="2" type="ORF">ERICIII_04964</name>
</gene>
<organism evidence="2 3">
    <name type="scientific">Paenibacillus larvae subsp. larvae</name>
    <dbReference type="NCBI Taxonomy" id="147375"/>
    <lineage>
        <taxon>Bacteria</taxon>
        <taxon>Bacillati</taxon>
        <taxon>Bacillota</taxon>
        <taxon>Bacilli</taxon>
        <taxon>Bacillales</taxon>
        <taxon>Paenibacillaceae</taxon>
        <taxon>Paenibacillus</taxon>
    </lineage>
</organism>
<sequence length="94" mass="11105">MLSEHREQFLEQRRSLNKHEKPSLDEQRLEELSSILNYALATKNKVRIPFTMFTKISVLLEKIKKYDPLTRSLWINSDRVTPRASETKSIKSTD</sequence>
<dbReference type="Pfam" id="PF08863">
    <property type="entry name" value="YolD"/>
    <property type="match status" value="1"/>
</dbReference>
<proteinExistence type="predicted"/>
<evidence type="ECO:0000313" key="2">
    <source>
        <dbReference type="EMBL" id="AVF28965.1"/>
    </source>
</evidence>
<dbReference type="Proteomes" id="UP000239833">
    <property type="component" value="Plasmid unnamed2"/>
</dbReference>
<accession>A0A2L1U7S1</accession>
<dbReference type="EMBL" id="CP019657">
    <property type="protein sequence ID" value="AVF28965.1"/>
    <property type="molecule type" value="Genomic_DNA"/>
</dbReference>